<dbReference type="AlphaFoldDB" id="A0AAD9RG18"/>
<name>A0AAD9RG18_9HYME</name>
<reference evidence="2" key="1">
    <citation type="submission" date="2021-08" db="EMBL/GenBank/DDBJ databases">
        <authorList>
            <person name="Misof B."/>
            <person name="Oliver O."/>
            <person name="Podsiadlowski L."/>
            <person name="Donath A."/>
            <person name="Peters R."/>
            <person name="Mayer C."/>
            <person name="Rust J."/>
            <person name="Gunkel S."/>
            <person name="Lesny P."/>
            <person name="Martin S."/>
            <person name="Oeyen J.P."/>
            <person name="Petersen M."/>
            <person name="Panagiotis P."/>
            <person name="Wilbrandt J."/>
            <person name="Tanja T."/>
        </authorList>
    </citation>
    <scope>NUCLEOTIDE SEQUENCE</scope>
    <source>
        <strain evidence="2">GBR_01_08_01A</strain>
        <tissue evidence="2">Thorax + abdomen</tissue>
    </source>
</reference>
<evidence type="ECO:0008006" key="4">
    <source>
        <dbReference type="Google" id="ProtNLM"/>
    </source>
</evidence>
<accession>A0AAD9RG18</accession>
<evidence type="ECO:0000313" key="2">
    <source>
        <dbReference type="EMBL" id="KAK2579102.1"/>
    </source>
</evidence>
<dbReference type="PANTHER" id="PTHR45823">
    <property type="entry name" value="T-SNARE COILED-COIL HOMOLOGY DOMAIN-CONTAINING PROTEIN"/>
    <property type="match status" value="1"/>
</dbReference>
<organism evidence="2 3">
    <name type="scientific">Odynerus spinipes</name>
    <dbReference type="NCBI Taxonomy" id="1348599"/>
    <lineage>
        <taxon>Eukaryota</taxon>
        <taxon>Metazoa</taxon>
        <taxon>Ecdysozoa</taxon>
        <taxon>Arthropoda</taxon>
        <taxon>Hexapoda</taxon>
        <taxon>Insecta</taxon>
        <taxon>Pterygota</taxon>
        <taxon>Neoptera</taxon>
        <taxon>Endopterygota</taxon>
        <taxon>Hymenoptera</taxon>
        <taxon>Apocrita</taxon>
        <taxon>Aculeata</taxon>
        <taxon>Vespoidea</taxon>
        <taxon>Vespidae</taxon>
        <taxon>Eumeninae</taxon>
        <taxon>Odynerus</taxon>
    </lineage>
</organism>
<evidence type="ECO:0000313" key="3">
    <source>
        <dbReference type="Proteomes" id="UP001258017"/>
    </source>
</evidence>
<dbReference type="Proteomes" id="UP001258017">
    <property type="component" value="Unassembled WGS sequence"/>
</dbReference>
<proteinExistence type="predicted"/>
<keyword evidence="3" id="KW-1185">Reference proteome</keyword>
<dbReference type="PANTHER" id="PTHR45823:SF1">
    <property type="entry name" value="T-SNARE COILED-COIL HOMOLOGY DOMAIN-CONTAINING PROTEIN"/>
    <property type="match status" value="1"/>
</dbReference>
<gene>
    <name evidence="2" type="ORF">KPH14_008501</name>
</gene>
<reference evidence="2" key="2">
    <citation type="journal article" date="2023" name="Commun. Biol.">
        <title>Intrasexual cuticular hydrocarbon dimorphism in a wasp sheds light on hydrocarbon biosynthesis genes in Hymenoptera.</title>
        <authorList>
            <person name="Moris V.C."/>
            <person name="Podsiadlowski L."/>
            <person name="Martin S."/>
            <person name="Oeyen J.P."/>
            <person name="Donath A."/>
            <person name="Petersen M."/>
            <person name="Wilbrandt J."/>
            <person name="Misof B."/>
            <person name="Liedtke D."/>
            <person name="Thamm M."/>
            <person name="Scheiner R."/>
            <person name="Schmitt T."/>
            <person name="Niehuis O."/>
        </authorList>
    </citation>
    <scope>NUCLEOTIDE SEQUENCE</scope>
    <source>
        <strain evidence="2">GBR_01_08_01A</strain>
    </source>
</reference>
<feature type="region of interest" description="Disordered" evidence="1">
    <location>
        <begin position="1"/>
        <end position="22"/>
    </location>
</feature>
<comment type="caution">
    <text evidence="2">The sequence shown here is derived from an EMBL/GenBank/DDBJ whole genome shotgun (WGS) entry which is preliminary data.</text>
</comment>
<protein>
    <recommendedName>
        <fullName evidence="4">Retrotransposon gag domain-containing protein</fullName>
    </recommendedName>
</protein>
<evidence type="ECO:0000256" key="1">
    <source>
        <dbReference type="SAM" id="MobiDB-lite"/>
    </source>
</evidence>
<dbReference type="EMBL" id="JAIFRP010000108">
    <property type="protein sequence ID" value="KAK2579102.1"/>
    <property type="molecule type" value="Genomic_DNA"/>
</dbReference>
<sequence length="230" mass="26339">MTTRSKRKAPQGNRPATSDGEMMQLALQEVCEVKEAPLRQDQKIRKERRRNENLEQRLRRMENGDAANISLVSPHGMDSRRMISSIDNVTLVTGTNKPNMATALGYRVTTDIYDGLWSLREYFTQFLFIARTNFWSEAAKVVTLASSLRGKARSVLDSLRDLENVSFEELKAALELRFGERLHTQRSYTEFSNRKQKIGEHLGTLADDLDRLVRLAYPEGTVQWGLSLMQ</sequence>